<name>A0A2T3MR34_9GAMM</name>
<proteinExistence type="predicted"/>
<dbReference type="InterPro" id="IPR025489">
    <property type="entry name" value="DUF4381"/>
</dbReference>
<keyword evidence="1" id="KW-0472">Membrane</keyword>
<keyword evidence="1" id="KW-0812">Transmembrane</keyword>
<sequence length="177" mass="20053">MTTPTVPALPALPLADIHLHTEPSFWPLAWGWWVVIIVSLIIISFVGYQFHRRNHHIAAKQEAIAILKTYRFDDGVTAINTLLKQAALSYFPRSVIAPLTGMQWLTFLDQQLPLKYRGFVDQQSSWQQGLFSSTPLTEPQFNDCQQQALLWLQHALPAKTNDHGNTSTMITKESSNV</sequence>
<dbReference type="STRING" id="56192.UB38_02930"/>
<dbReference type="Proteomes" id="UP000241954">
    <property type="component" value="Unassembled WGS sequence"/>
</dbReference>
<evidence type="ECO:0000313" key="2">
    <source>
        <dbReference type="EMBL" id="PSV99666.1"/>
    </source>
</evidence>
<dbReference type="AlphaFoldDB" id="A0A2T3MR34"/>
<dbReference type="EMBL" id="PYLW01000001">
    <property type="protein sequence ID" value="PSV99666.1"/>
    <property type="molecule type" value="Genomic_DNA"/>
</dbReference>
<evidence type="ECO:0000313" key="3">
    <source>
        <dbReference type="Proteomes" id="UP000241954"/>
    </source>
</evidence>
<comment type="caution">
    <text evidence="2">The sequence shown here is derived from an EMBL/GenBank/DDBJ whole genome shotgun (WGS) entry which is preliminary data.</text>
</comment>
<evidence type="ECO:0000256" key="1">
    <source>
        <dbReference type="SAM" id="Phobius"/>
    </source>
</evidence>
<reference evidence="2 3" key="1">
    <citation type="submission" date="2018-01" db="EMBL/GenBank/DDBJ databases">
        <title>Whole genome sequencing of Histamine producing bacteria.</title>
        <authorList>
            <person name="Butler K."/>
        </authorList>
    </citation>
    <scope>NUCLEOTIDE SEQUENCE [LARGE SCALE GENOMIC DNA]</scope>
    <source>
        <strain evidence="2 3">NCIMB 13481</strain>
    </source>
</reference>
<protein>
    <submittedName>
        <fullName evidence="2">DUF4381 domain-containing protein</fullName>
    </submittedName>
</protein>
<feature type="transmembrane region" description="Helical" evidence="1">
    <location>
        <begin position="30"/>
        <end position="50"/>
    </location>
</feature>
<dbReference type="RefSeq" id="WP_107236480.1">
    <property type="nucleotide sequence ID" value="NZ_PYLW01000001.1"/>
</dbReference>
<organism evidence="2 3">
    <name type="scientific">Photobacterium iliopiscarium</name>
    <dbReference type="NCBI Taxonomy" id="56192"/>
    <lineage>
        <taxon>Bacteria</taxon>
        <taxon>Pseudomonadati</taxon>
        <taxon>Pseudomonadota</taxon>
        <taxon>Gammaproteobacteria</taxon>
        <taxon>Vibrionales</taxon>
        <taxon>Vibrionaceae</taxon>
        <taxon>Photobacterium</taxon>
    </lineage>
</organism>
<gene>
    <name evidence="2" type="ORF">C9I88_00445</name>
</gene>
<keyword evidence="1" id="KW-1133">Transmembrane helix</keyword>
<accession>A0A2T3MR34</accession>
<dbReference type="Pfam" id="PF14316">
    <property type="entry name" value="DUF4381"/>
    <property type="match status" value="1"/>
</dbReference>